<dbReference type="Pfam" id="PF01642">
    <property type="entry name" value="MM_CoA_mutase"/>
    <property type="match status" value="1"/>
</dbReference>
<evidence type="ECO:0000313" key="3">
    <source>
        <dbReference type="Proteomes" id="UP000297549"/>
    </source>
</evidence>
<accession>A0A4Z0PY64</accession>
<dbReference type="InterPro" id="IPR016176">
    <property type="entry name" value="Cbl-dep_enz_cat"/>
</dbReference>
<protein>
    <recommendedName>
        <fullName evidence="1">Methylmalonyl-CoA mutase alpha/beta chain catalytic domain-containing protein</fullName>
    </recommendedName>
</protein>
<dbReference type="Gene3D" id="3.20.20.240">
    <property type="entry name" value="Methylmalonyl-CoA mutase"/>
    <property type="match status" value="1"/>
</dbReference>
<dbReference type="SUPFAM" id="SSF51703">
    <property type="entry name" value="Cobalamin (vitamin B12)-dependent enzymes"/>
    <property type="match status" value="1"/>
</dbReference>
<name>A0A4Z0PY64_9BACT</name>
<sequence length="641" mass="70761">MVRRLIVNRQSYGEIGPNQAAPTMLVVRPMRYLYPVPIRRSLPLALFFFPMADALPSPPLSFSEFESLSTAAWQERIRRDLKGADPASLKWTTPEGITVQPFYHQEALQNLPTGQLTNTNTNWLNLPTFAVGAADAGHLAIERAADALQRGADGAYFELTDAAAFDVAYLHERLPLASTYVGYSIRIGAADFVARLLATGATALRGFLRFDPVTDHTADLPHQLADLRTIIGLTRHLPEFRALTLNGTFFANRGGTVIQQIGFVLAAASTYLEQLPSAELSVAEVAAAFQIQVGLNPNYFFEIGKLRALRRLWATLLHAYGLPTEAAQALRLFATTSTWSQTTLDPHTNLLRVTTETMAAVLGGADAVSVAPFDRIYQSPNEFSSRLARNLPVILREEAGLNRVADPAAGSYYLETLTDQLAREAWAVFQRVEAAGGLPGAIGLVLQELHSVAQTQFQRIANGEQVIVGTNRFQNQQEQFDYNPKRLLRSKEFDSTRAAYPSEVLRLATALHFQRREKKRRRAAVVLLGTHTNQVILESFLRLLPAQERLALKASHPEGTLSVLFSTPEAATLMYATPDQFGHFARVVCRVPVDEPDFIPPTLLTADLATMQEAVSLFGFREFTVEGYSTDDVLARLQGRA</sequence>
<dbReference type="InterPro" id="IPR006099">
    <property type="entry name" value="MeMalonylCoA_mutase_a/b_cat"/>
</dbReference>
<dbReference type="EMBL" id="SRLC01000002">
    <property type="protein sequence ID" value="TGE22254.1"/>
    <property type="molecule type" value="Genomic_DNA"/>
</dbReference>
<dbReference type="Proteomes" id="UP000297549">
    <property type="component" value="Unassembled WGS sequence"/>
</dbReference>
<gene>
    <name evidence="2" type="ORF">E5K00_18580</name>
</gene>
<feature type="domain" description="Methylmalonyl-CoA mutase alpha/beta chain catalytic" evidence="1">
    <location>
        <begin position="234"/>
        <end position="484"/>
    </location>
</feature>
<evidence type="ECO:0000259" key="1">
    <source>
        <dbReference type="Pfam" id="PF01642"/>
    </source>
</evidence>
<dbReference type="PANTHER" id="PTHR48101:SF1">
    <property type="entry name" value="METHYLMALONYL-COA MUTASE, LARGE SUBUNIT"/>
    <property type="match status" value="1"/>
</dbReference>
<evidence type="ECO:0000313" key="2">
    <source>
        <dbReference type="EMBL" id="TGE22254.1"/>
    </source>
</evidence>
<dbReference type="OrthoDB" id="9762378at2"/>
<proteinExistence type="predicted"/>
<comment type="caution">
    <text evidence="2">The sequence shown here is derived from an EMBL/GenBank/DDBJ whole genome shotgun (WGS) entry which is preliminary data.</text>
</comment>
<dbReference type="GO" id="GO:0016866">
    <property type="term" value="F:intramolecular transferase activity"/>
    <property type="evidence" value="ECO:0007669"/>
    <property type="project" value="InterPro"/>
</dbReference>
<dbReference type="AlphaFoldDB" id="A0A4Z0PY64"/>
<organism evidence="2 3">
    <name type="scientific">Hymenobacter aquaticus</name>
    <dbReference type="NCBI Taxonomy" id="1867101"/>
    <lineage>
        <taxon>Bacteria</taxon>
        <taxon>Pseudomonadati</taxon>
        <taxon>Bacteroidota</taxon>
        <taxon>Cytophagia</taxon>
        <taxon>Cytophagales</taxon>
        <taxon>Hymenobacteraceae</taxon>
        <taxon>Hymenobacter</taxon>
    </lineage>
</organism>
<keyword evidence="3" id="KW-1185">Reference proteome</keyword>
<dbReference type="PANTHER" id="PTHR48101">
    <property type="entry name" value="METHYLMALONYL-COA MUTASE, MITOCHONDRIAL-RELATED"/>
    <property type="match status" value="1"/>
</dbReference>
<reference evidence="2 3" key="1">
    <citation type="submission" date="2019-04" db="EMBL/GenBank/DDBJ databases">
        <authorList>
            <person name="Feng G."/>
            <person name="Zhang J."/>
            <person name="Zhu H."/>
        </authorList>
    </citation>
    <scope>NUCLEOTIDE SEQUENCE [LARGE SCALE GENOMIC DNA]</scope>
    <source>
        <strain evidence="2 3">JCM 31653</strain>
    </source>
</reference>
<dbReference type="GO" id="GO:0031419">
    <property type="term" value="F:cobalamin binding"/>
    <property type="evidence" value="ECO:0007669"/>
    <property type="project" value="InterPro"/>
</dbReference>